<dbReference type="Pfam" id="PF13225">
    <property type="entry name" value="D27-like_C"/>
    <property type="match status" value="1"/>
</dbReference>
<keyword evidence="3" id="KW-1185">Reference proteome</keyword>
<name>A0AB34K888_PRYPA</name>
<dbReference type="InterPro" id="IPR038938">
    <property type="entry name" value="D27-like"/>
</dbReference>
<reference evidence="2 3" key="1">
    <citation type="journal article" date="2024" name="Science">
        <title>Giant polyketide synthase enzymes in the biosynthesis of giant marine polyether toxins.</title>
        <authorList>
            <person name="Fallon T.R."/>
            <person name="Shende V.V."/>
            <person name="Wierzbicki I.H."/>
            <person name="Pendleton A.L."/>
            <person name="Watervoot N.F."/>
            <person name="Auber R.P."/>
            <person name="Gonzalez D.J."/>
            <person name="Wisecaver J.H."/>
            <person name="Moore B.S."/>
        </authorList>
    </citation>
    <scope>NUCLEOTIDE SEQUENCE [LARGE SCALE GENOMIC DNA]</scope>
    <source>
        <strain evidence="2 3">12B1</strain>
    </source>
</reference>
<accession>A0AB34K888</accession>
<dbReference type="EMBL" id="JBGBPQ010000001">
    <property type="protein sequence ID" value="KAL1530375.1"/>
    <property type="molecule type" value="Genomic_DNA"/>
</dbReference>
<dbReference type="AlphaFoldDB" id="A0AB34K888"/>
<dbReference type="Proteomes" id="UP001515480">
    <property type="component" value="Unassembled WGS sequence"/>
</dbReference>
<dbReference type="PANTHER" id="PTHR33591:SF2">
    <property type="entry name" value="BETA-CAROTENE ISOMERASE D27"/>
    <property type="match status" value="1"/>
</dbReference>
<proteinExistence type="predicted"/>
<evidence type="ECO:0000313" key="2">
    <source>
        <dbReference type="EMBL" id="KAL1530375.1"/>
    </source>
</evidence>
<organism evidence="2 3">
    <name type="scientific">Prymnesium parvum</name>
    <name type="common">Toxic golden alga</name>
    <dbReference type="NCBI Taxonomy" id="97485"/>
    <lineage>
        <taxon>Eukaryota</taxon>
        <taxon>Haptista</taxon>
        <taxon>Haptophyta</taxon>
        <taxon>Prymnesiophyceae</taxon>
        <taxon>Prymnesiales</taxon>
        <taxon>Prymnesiaceae</taxon>
        <taxon>Prymnesium</taxon>
    </lineage>
</organism>
<evidence type="ECO:0000259" key="1">
    <source>
        <dbReference type="Pfam" id="PF13225"/>
    </source>
</evidence>
<evidence type="ECO:0000313" key="3">
    <source>
        <dbReference type="Proteomes" id="UP001515480"/>
    </source>
</evidence>
<feature type="domain" description="Beta-carotene isomerase D27-like C-terminal" evidence="1">
    <location>
        <begin position="305"/>
        <end position="367"/>
    </location>
</feature>
<sequence>MIGRAAIARAAAAGSSALYRQPEGVQDLLELSNELLRLRATPLAMAELTDAIDQTGGVREATPSALSSIADFLRRSRRKLLLADMLRDDRTAYLEAVSFLPIPRRELPNVQGVPIRACDAALYSVEGTAAEAAAVHAEGLVPDCALPVEPMGENFVEGVLLRVTRNIYAEEVSGGRDATPGIRGLLEEMRRFMLSPEGVEPSAQQLAVLNTLKRLMTPVLPPFYRIFMGGIVPSSARGDPQWLEAGVQRGVQLVDKLPFDAKGILAPGKQLGPLPYAPFLTSIVAPFAFGFLVGPSQVNLRSDGKLGGLVVKKCKFLQESNCKGMCLNSCKLPAQQLFDELGVPLRVSPNFETQECQWSFGEVAPRPSEDETWPKGCIVGCGSRAAVKELQIQYNVAPCI</sequence>
<dbReference type="GO" id="GO:0005506">
    <property type="term" value="F:iron ion binding"/>
    <property type="evidence" value="ECO:0007669"/>
    <property type="project" value="InterPro"/>
</dbReference>
<gene>
    <name evidence="2" type="ORF">AB1Y20_001283</name>
</gene>
<dbReference type="InterPro" id="IPR025114">
    <property type="entry name" value="D27-like_C"/>
</dbReference>
<comment type="caution">
    <text evidence="2">The sequence shown here is derived from an EMBL/GenBank/DDBJ whole genome shotgun (WGS) entry which is preliminary data.</text>
</comment>
<dbReference type="PANTHER" id="PTHR33591">
    <property type="entry name" value="BETA-CAROTENE ISOMERASE D27"/>
    <property type="match status" value="1"/>
</dbReference>
<protein>
    <recommendedName>
        <fullName evidence="1">Beta-carotene isomerase D27-like C-terminal domain-containing protein</fullName>
    </recommendedName>
</protein>